<feature type="compositionally biased region" description="Polar residues" evidence="3">
    <location>
        <begin position="446"/>
        <end position="464"/>
    </location>
</feature>
<comment type="caution">
    <text evidence="6">The sequence shown here is derived from an EMBL/GenBank/DDBJ whole genome shotgun (WGS) entry which is preliminary data.</text>
</comment>
<feature type="compositionally biased region" description="Basic and acidic residues" evidence="3">
    <location>
        <begin position="511"/>
        <end position="521"/>
    </location>
</feature>
<dbReference type="PANTHER" id="PTHR37888:SF11">
    <property type="entry name" value="DNA-BINDING BROMODOMAIN-CONTAINING PROTEIN"/>
    <property type="match status" value="1"/>
</dbReference>
<proteinExistence type="predicted"/>
<dbReference type="Pfam" id="PF00439">
    <property type="entry name" value="Bromodomain"/>
    <property type="match status" value="1"/>
</dbReference>
<feature type="compositionally biased region" description="Basic residues" evidence="3">
    <location>
        <begin position="587"/>
        <end position="602"/>
    </location>
</feature>
<feature type="region of interest" description="Disordered" evidence="3">
    <location>
        <begin position="379"/>
        <end position="602"/>
    </location>
</feature>
<protein>
    <recommendedName>
        <fullName evidence="8">Bromo domain-containing protein</fullName>
    </recommendedName>
</protein>
<feature type="compositionally biased region" description="Low complexity" evidence="3">
    <location>
        <begin position="425"/>
        <end position="445"/>
    </location>
</feature>
<keyword evidence="1 2" id="KW-0103">Bromodomain</keyword>
<dbReference type="CDD" id="cd00167">
    <property type="entry name" value="SANT"/>
    <property type="match status" value="1"/>
</dbReference>
<dbReference type="InterPro" id="IPR001005">
    <property type="entry name" value="SANT/Myb"/>
</dbReference>
<gene>
    <name evidence="6" type="ORF">SLEP1_g2924</name>
</gene>
<dbReference type="AlphaFoldDB" id="A0AAV5HT17"/>
<evidence type="ECO:0000256" key="1">
    <source>
        <dbReference type="ARBA" id="ARBA00023117"/>
    </source>
</evidence>
<organism evidence="6 7">
    <name type="scientific">Rubroshorea leprosula</name>
    <dbReference type="NCBI Taxonomy" id="152421"/>
    <lineage>
        <taxon>Eukaryota</taxon>
        <taxon>Viridiplantae</taxon>
        <taxon>Streptophyta</taxon>
        <taxon>Embryophyta</taxon>
        <taxon>Tracheophyta</taxon>
        <taxon>Spermatophyta</taxon>
        <taxon>Magnoliopsida</taxon>
        <taxon>eudicotyledons</taxon>
        <taxon>Gunneridae</taxon>
        <taxon>Pentapetalae</taxon>
        <taxon>rosids</taxon>
        <taxon>malvids</taxon>
        <taxon>Malvales</taxon>
        <taxon>Dipterocarpaceae</taxon>
        <taxon>Rubroshorea</taxon>
    </lineage>
</organism>
<sequence length="602" mass="67005">MAQQTQPCSSWGTWEELLLASAVKRHGVHNWDSVSMELRTKTSLPRPLTTAQICQQKYRDLQRRFTANHPQDQTPSEIPWLEDLRKLRVAELKRDLHRYDVSIVALQHKVKKLEEERERTLSTSQDAEDKPDLGRGSETDKTPPAEIPQPGKVPGNSVSGEEENRSVNGSNSTGSERREKEKTDPDPVRAGQGEVVADSTGSEELGELSSDVQSSASLGKKRKRRRVELCGGDGIKDKSEASVGLLEKIRAHGESGLFERRLQSQESEDYKDLVRQHVDLETIQARLIQGSYASSSSLAFYRDLLLLFTNSIVFFPKLSHESLTAHHLRNLVLDHVNKLTNKSDSSHDQPPSPAPPKPDLENSDSLLARHKSSAPIIVCRKRSSVSTKPSSSAFTLKASDQPQPDDNKKPPPVESSLLKPQEKPITTGTRSSRRISNNNNNNNNIKKPSNTDNTTPNGKQNASSPPAKIEMQDDSTPSRAEKKKMEVSASDKEKCLADYLKKMKKNSPAAEVKKNSKGGEQKKKKKKKNNNNNNSSSSNGKKEKGKEKVMTRRSVERKQGKEETSPSKRSVGRPPKREAEASGGSGKRGRKEAKQPRKRARR</sequence>
<dbReference type="PROSITE" id="PS50014">
    <property type="entry name" value="BROMODOMAIN_2"/>
    <property type="match status" value="1"/>
</dbReference>
<feature type="compositionally biased region" description="Basic and acidic residues" evidence="3">
    <location>
        <begin position="479"/>
        <end position="501"/>
    </location>
</feature>
<dbReference type="PANTHER" id="PTHR37888">
    <property type="entry name" value="DNA-BINDING BROMODOMAIN-CONTAINING PROTEIN"/>
    <property type="match status" value="1"/>
</dbReference>
<dbReference type="SMART" id="SM00297">
    <property type="entry name" value="BROMO"/>
    <property type="match status" value="1"/>
</dbReference>
<dbReference type="Gene3D" id="1.20.920.10">
    <property type="entry name" value="Bromodomain-like"/>
    <property type="match status" value="1"/>
</dbReference>
<dbReference type="Proteomes" id="UP001054252">
    <property type="component" value="Unassembled WGS sequence"/>
</dbReference>
<evidence type="ECO:0000313" key="6">
    <source>
        <dbReference type="EMBL" id="GKU88694.1"/>
    </source>
</evidence>
<feature type="domain" description="Myb-like" evidence="5">
    <location>
        <begin position="9"/>
        <end position="62"/>
    </location>
</feature>
<feature type="compositionally biased region" description="Basic and acidic residues" evidence="3">
    <location>
        <begin position="540"/>
        <end position="566"/>
    </location>
</feature>
<feature type="compositionally biased region" description="Basic and acidic residues" evidence="3">
    <location>
        <begin position="175"/>
        <end position="187"/>
    </location>
</feature>
<feature type="compositionally biased region" description="Low complexity" evidence="3">
    <location>
        <begin position="530"/>
        <end position="539"/>
    </location>
</feature>
<evidence type="ECO:0000259" key="5">
    <source>
        <dbReference type="PROSITE" id="PS50090"/>
    </source>
</evidence>
<reference evidence="6 7" key="1">
    <citation type="journal article" date="2021" name="Commun. Biol.">
        <title>The genome of Shorea leprosula (Dipterocarpaceae) highlights the ecological relevance of drought in aseasonal tropical rainforests.</title>
        <authorList>
            <person name="Ng K.K.S."/>
            <person name="Kobayashi M.J."/>
            <person name="Fawcett J.A."/>
            <person name="Hatakeyama M."/>
            <person name="Paape T."/>
            <person name="Ng C.H."/>
            <person name="Ang C.C."/>
            <person name="Tnah L.H."/>
            <person name="Lee C.T."/>
            <person name="Nishiyama T."/>
            <person name="Sese J."/>
            <person name="O'Brien M.J."/>
            <person name="Copetti D."/>
            <person name="Mohd Noor M.I."/>
            <person name="Ong R.C."/>
            <person name="Putra M."/>
            <person name="Sireger I.Z."/>
            <person name="Indrioko S."/>
            <person name="Kosugi Y."/>
            <person name="Izuno A."/>
            <person name="Isagi Y."/>
            <person name="Lee S.L."/>
            <person name="Shimizu K.K."/>
        </authorList>
    </citation>
    <scope>NUCLEOTIDE SEQUENCE [LARGE SCALE GENOMIC DNA]</scope>
    <source>
        <strain evidence="6">214</strain>
    </source>
</reference>
<dbReference type="SMART" id="SM00717">
    <property type="entry name" value="SANT"/>
    <property type="match status" value="1"/>
</dbReference>
<feature type="region of interest" description="Disordered" evidence="3">
    <location>
        <begin position="113"/>
        <end position="223"/>
    </location>
</feature>
<dbReference type="InterPro" id="IPR036427">
    <property type="entry name" value="Bromodomain-like_sf"/>
</dbReference>
<dbReference type="SUPFAM" id="SSF47370">
    <property type="entry name" value="Bromodomain"/>
    <property type="match status" value="1"/>
</dbReference>
<feature type="region of interest" description="Disordered" evidence="3">
    <location>
        <begin position="340"/>
        <end position="363"/>
    </location>
</feature>
<accession>A0AAV5HT17</accession>
<evidence type="ECO:0008006" key="8">
    <source>
        <dbReference type="Google" id="ProtNLM"/>
    </source>
</evidence>
<keyword evidence="7" id="KW-1185">Reference proteome</keyword>
<evidence type="ECO:0000259" key="4">
    <source>
        <dbReference type="PROSITE" id="PS50014"/>
    </source>
</evidence>
<dbReference type="EMBL" id="BPVZ01000002">
    <property type="protein sequence ID" value="GKU88694.1"/>
    <property type="molecule type" value="Genomic_DNA"/>
</dbReference>
<evidence type="ECO:0000256" key="3">
    <source>
        <dbReference type="SAM" id="MobiDB-lite"/>
    </source>
</evidence>
<dbReference type="InterPro" id="IPR001487">
    <property type="entry name" value="Bromodomain"/>
</dbReference>
<dbReference type="PROSITE" id="PS50090">
    <property type="entry name" value="MYB_LIKE"/>
    <property type="match status" value="1"/>
</dbReference>
<evidence type="ECO:0000313" key="7">
    <source>
        <dbReference type="Proteomes" id="UP001054252"/>
    </source>
</evidence>
<evidence type="ECO:0000256" key="2">
    <source>
        <dbReference type="PROSITE-ProRule" id="PRU00035"/>
    </source>
</evidence>
<dbReference type="CDD" id="cd04369">
    <property type="entry name" value="Bromodomain"/>
    <property type="match status" value="1"/>
</dbReference>
<name>A0AAV5HT17_9ROSI</name>
<feature type="domain" description="Bromo" evidence="4">
    <location>
        <begin position="250"/>
        <end position="314"/>
    </location>
</feature>
<feature type="compositionally biased region" description="Basic and acidic residues" evidence="3">
    <location>
        <begin position="127"/>
        <end position="143"/>
    </location>
</feature>